<evidence type="ECO:0000313" key="3">
    <source>
        <dbReference type="EMBL" id="GLL14012.1"/>
    </source>
</evidence>
<dbReference type="Gene3D" id="3.40.50.720">
    <property type="entry name" value="NAD(P)-binding Rossmann-like Domain"/>
    <property type="match status" value="1"/>
</dbReference>
<dbReference type="Proteomes" id="UP001143463">
    <property type="component" value="Unassembled WGS sequence"/>
</dbReference>
<dbReference type="FunFam" id="3.40.50.720:FF:000084">
    <property type="entry name" value="Short-chain dehydrogenase reductase"/>
    <property type="match status" value="1"/>
</dbReference>
<sequence>MPHSDRPVALVTGGSSGIGEATCRLLAAQGHRVVVGGTDPHRTKTVADSVDGVAHTADVSDSGQVNAMVEAVLRDFGRLDVVVTAAGTDDPETKAVLAEQMRAGGPILRTPDLTDTAWRRLMAVNLDGTFFVVRAAVRAMLPAGRGAIVTVASGAAYETIPGYPNYAVSKAGVVALTHSVGKEMIGHGIRVNGVAPGLVKTPMLTRSPSGLKGRPGGHPHRTHAEPEDIAAVIGFLTSDAAVNIAGEIIIANGGRATA</sequence>
<dbReference type="GO" id="GO:0006633">
    <property type="term" value="P:fatty acid biosynthetic process"/>
    <property type="evidence" value="ECO:0007669"/>
    <property type="project" value="TreeGrafter"/>
</dbReference>
<dbReference type="InterPro" id="IPR020904">
    <property type="entry name" value="Sc_DH/Rdtase_CS"/>
</dbReference>
<dbReference type="EMBL" id="BSFQ01000027">
    <property type="protein sequence ID" value="GLL14012.1"/>
    <property type="molecule type" value="Genomic_DNA"/>
</dbReference>
<dbReference type="InterPro" id="IPR036291">
    <property type="entry name" value="NAD(P)-bd_dom_sf"/>
</dbReference>
<reference evidence="3" key="2">
    <citation type="submission" date="2023-01" db="EMBL/GenBank/DDBJ databases">
        <authorList>
            <person name="Sun Q."/>
            <person name="Evtushenko L."/>
        </authorList>
    </citation>
    <scope>NUCLEOTIDE SEQUENCE</scope>
    <source>
        <strain evidence="3">VKM Ac-1069</strain>
    </source>
</reference>
<keyword evidence="4" id="KW-1185">Reference proteome</keyword>
<organism evidence="3 4">
    <name type="scientific">Pseudonocardia halophobica</name>
    <dbReference type="NCBI Taxonomy" id="29401"/>
    <lineage>
        <taxon>Bacteria</taxon>
        <taxon>Bacillati</taxon>
        <taxon>Actinomycetota</taxon>
        <taxon>Actinomycetes</taxon>
        <taxon>Pseudonocardiales</taxon>
        <taxon>Pseudonocardiaceae</taxon>
        <taxon>Pseudonocardia</taxon>
    </lineage>
</organism>
<comment type="similarity">
    <text evidence="1">Belongs to the short-chain dehydrogenases/reductases (SDR) family.</text>
</comment>
<dbReference type="PANTHER" id="PTHR42760">
    <property type="entry name" value="SHORT-CHAIN DEHYDROGENASES/REDUCTASES FAMILY MEMBER"/>
    <property type="match status" value="1"/>
</dbReference>
<reference evidence="3" key="1">
    <citation type="journal article" date="2014" name="Int. J. Syst. Evol. Microbiol.">
        <title>Complete genome sequence of Corynebacterium casei LMG S-19264T (=DSM 44701T), isolated from a smear-ripened cheese.</title>
        <authorList>
            <consortium name="US DOE Joint Genome Institute (JGI-PGF)"/>
            <person name="Walter F."/>
            <person name="Albersmeier A."/>
            <person name="Kalinowski J."/>
            <person name="Ruckert C."/>
        </authorList>
    </citation>
    <scope>NUCLEOTIDE SEQUENCE</scope>
    <source>
        <strain evidence="3">VKM Ac-1069</strain>
    </source>
</reference>
<keyword evidence="2" id="KW-0560">Oxidoreductase</keyword>
<dbReference type="GO" id="GO:0016616">
    <property type="term" value="F:oxidoreductase activity, acting on the CH-OH group of donors, NAD or NADP as acceptor"/>
    <property type="evidence" value="ECO:0007669"/>
    <property type="project" value="TreeGrafter"/>
</dbReference>
<protein>
    <submittedName>
        <fullName evidence="3">3-oxoacyl-ACP reductase</fullName>
    </submittedName>
</protein>
<proteinExistence type="inferred from homology"/>
<dbReference type="PANTHER" id="PTHR42760:SF133">
    <property type="entry name" value="3-OXOACYL-[ACYL-CARRIER-PROTEIN] REDUCTASE"/>
    <property type="match status" value="1"/>
</dbReference>
<dbReference type="PROSITE" id="PS00061">
    <property type="entry name" value="ADH_SHORT"/>
    <property type="match status" value="1"/>
</dbReference>
<comment type="caution">
    <text evidence="3">The sequence shown here is derived from an EMBL/GenBank/DDBJ whole genome shotgun (WGS) entry which is preliminary data.</text>
</comment>
<accession>A0A9W6L5G9</accession>
<gene>
    <name evidence="3" type="ORF">GCM10017577_51570</name>
</gene>
<evidence type="ECO:0000313" key="4">
    <source>
        <dbReference type="Proteomes" id="UP001143463"/>
    </source>
</evidence>
<dbReference type="PRINTS" id="PR00080">
    <property type="entry name" value="SDRFAMILY"/>
</dbReference>
<dbReference type="CDD" id="cd05233">
    <property type="entry name" value="SDR_c"/>
    <property type="match status" value="1"/>
</dbReference>
<evidence type="ECO:0000256" key="1">
    <source>
        <dbReference type="ARBA" id="ARBA00006484"/>
    </source>
</evidence>
<evidence type="ECO:0000256" key="2">
    <source>
        <dbReference type="ARBA" id="ARBA00023002"/>
    </source>
</evidence>
<dbReference type="GO" id="GO:0048038">
    <property type="term" value="F:quinone binding"/>
    <property type="evidence" value="ECO:0007669"/>
    <property type="project" value="TreeGrafter"/>
</dbReference>
<dbReference type="PRINTS" id="PR00081">
    <property type="entry name" value="GDHRDH"/>
</dbReference>
<dbReference type="InterPro" id="IPR002347">
    <property type="entry name" value="SDR_fam"/>
</dbReference>
<name>A0A9W6L5G9_9PSEU</name>
<dbReference type="SUPFAM" id="SSF51735">
    <property type="entry name" value="NAD(P)-binding Rossmann-fold domains"/>
    <property type="match status" value="1"/>
</dbReference>
<dbReference type="Pfam" id="PF13561">
    <property type="entry name" value="adh_short_C2"/>
    <property type="match status" value="1"/>
</dbReference>
<dbReference type="RefSeq" id="WP_037051295.1">
    <property type="nucleotide sequence ID" value="NZ_BAAAUZ010000064.1"/>
</dbReference>
<dbReference type="AlphaFoldDB" id="A0A9W6L5G9"/>